<gene>
    <name evidence="1" type="ORF">Aco03nite_096510</name>
</gene>
<accession>A0ABQ3XRW0</accession>
<evidence type="ECO:0008006" key="3">
    <source>
        <dbReference type="Google" id="ProtNLM"/>
    </source>
</evidence>
<keyword evidence="2" id="KW-1185">Reference proteome</keyword>
<dbReference type="EMBL" id="BOMG01000122">
    <property type="protein sequence ID" value="GID61247.1"/>
    <property type="molecule type" value="Genomic_DNA"/>
</dbReference>
<evidence type="ECO:0000313" key="1">
    <source>
        <dbReference type="EMBL" id="GID61247.1"/>
    </source>
</evidence>
<comment type="caution">
    <text evidence="1">The sequence shown here is derived from an EMBL/GenBank/DDBJ whole genome shotgun (WGS) entry which is preliminary data.</text>
</comment>
<name>A0ABQ3XRW0_9ACTN</name>
<protein>
    <recommendedName>
        <fullName evidence="3">Transposase</fullName>
    </recommendedName>
</protein>
<reference evidence="1 2" key="1">
    <citation type="submission" date="2021-01" db="EMBL/GenBank/DDBJ databases">
        <title>Whole genome shotgun sequence of Actinoplanes couchii NBRC 106145.</title>
        <authorList>
            <person name="Komaki H."/>
            <person name="Tamura T."/>
        </authorList>
    </citation>
    <scope>NUCLEOTIDE SEQUENCE [LARGE SCALE GENOMIC DNA]</scope>
    <source>
        <strain evidence="1 2">NBRC 106145</strain>
    </source>
</reference>
<proteinExistence type="predicted"/>
<dbReference type="Proteomes" id="UP000612282">
    <property type="component" value="Unassembled WGS sequence"/>
</dbReference>
<sequence>MLGDFRARLIKHGIEERVLDVVLDRCSQHGLLRAEGRQRTDSTHVLAAVRALNRMEFVGETLRAALEVLAAAAPGWLTPLIDAGWTERYGSRIDSYRFPKGDDVRARWAEQVGRDGWTWNRRRPP</sequence>
<evidence type="ECO:0000313" key="2">
    <source>
        <dbReference type="Proteomes" id="UP000612282"/>
    </source>
</evidence>
<organism evidence="1 2">
    <name type="scientific">Actinoplanes couchii</name>
    <dbReference type="NCBI Taxonomy" id="403638"/>
    <lineage>
        <taxon>Bacteria</taxon>
        <taxon>Bacillati</taxon>
        <taxon>Actinomycetota</taxon>
        <taxon>Actinomycetes</taxon>
        <taxon>Micromonosporales</taxon>
        <taxon>Micromonosporaceae</taxon>
        <taxon>Actinoplanes</taxon>
    </lineage>
</organism>